<dbReference type="Proteomes" id="UP000095647">
    <property type="component" value="Unassembled WGS sequence"/>
</dbReference>
<reference evidence="1 2" key="1">
    <citation type="submission" date="2015-09" db="EMBL/GenBank/DDBJ databases">
        <authorList>
            <consortium name="Pathogen Informatics"/>
        </authorList>
    </citation>
    <scope>NUCLEOTIDE SEQUENCE [LARGE SCALE GENOMIC DNA]</scope>
    <source>
        <strain evidence="1 2">2789STDY5608824</strain>
    </source>
</reference>
<dbReference type="RefSeq" id="WP_055680265.1">
    <property type="nucleotide sequence ID" value="NZ_CYYI01000003.1"/>
</dbReference>
<evidence type="ECO:0000313" key="2">
    <source>
        <dbReference type="Proteomes" id="UP000095647"/>
    </source>
</evidence>
<protein>
    <submittedName>
        <fullName evidence="1">Phage terminase protein large subunit-like protein</fullName>
    </submittedName>
</protein>
<sequence length="91" mass="10522">MPSAEDPVEWDETERDWMRALDLYEKLHECPLCGLSTDLCHDQGKVDRLFAGAQVETCWITFQRERAMRKYEESGTVLAPHAQTANLIPRN</sequence>
<accession>A0A173Y8M1</accession>
<evidence type="ECO:0000313" key="1">
    <source>
        <dbReference type="EMBL" id="CUN59920.1"/>
    </source>
</evidence>
<gene>
    <name evidence="1" type="ORF">ERS852382_00836</name>
</gene>
<dbReference type="AlphaFoldDB" id="A0A173Y8M1"/>
<name>A0A173Y8M1_BIFAD</name>
<dbReference type="EMBL" id="CYYI01000003">
    <property type="protein sequence ID" value="CUN59920.1"/>
    <property type="molecule type" value="Genomic_DNA"/>
</dbReference>
<organism evidence="1 2">
    <name type="scientific">Bifidobacterium adolescentis</name>
    <dbReference type="NCBI Taxonomy" id="1680"/>
    <lineage>
        <taxon>Bacteria</taxon>
        <taxon>Bacillati</taxon>
        <taxon>Actinomycetota</taxon>
        <taxon>Actinomycetes</taxon>
        <taxon>Bifidobacteriales</taxon>
        <taxon>Bifidobacteriaceae</taxon>
        <taxon>Bifidobacterium</taxon>
    </lineage>
</organism>
<proteinExistence type="predicted"/>